<reference evidence="2" key="1">
    <citation type="submission" date="2016-11" db="UniProtKB">
        <authorList>
            <consortium name="WormBaseParasite"/>
        </authorList>
    </citation>
    <scope>IDENTIFICATION</scope>
    <source>
        <strain evidence="2">KR3021</strain>
    </source>
</reference>
<dbReference type="WBParaSite" id="RSKR_0000919100.1">
    <property type="protein sequence ID" value="RSKR_0000919100.1"/>
    <property type="gene ID" value="RSKR_0000919100"/>
</dbReference>
<accession>A0AC35UA22</accession>
<protein>
    <submittedName>
        <fullName evidence="2">Lipoprotein</fullName>
    </submittedName>
</protein>
<proteinExistence type="predicted"/>
<name>A0AC35UA22_9BILA</name>
<organism evidence="1 2">
    <name type="scientific">Rhabditophanes sp. KR3021</name>
    <dbReference type="NCBI Taxonomy" id="114890"/>
    <lineage>
        <taxon>Eukaryota</taxon>
        <taxon>Metazoa</taxon>
        <taxon>Ecdysozoa</taxon>
        <taxon>Nematoda</taxon>
        <taxon>Chromadorea</taxon>
        <taxon>Rhabditida</taxon>
        <taxon>Tylenchina</taxon>
        <taxon>Panagrolaimomorpha</taxon>
        <taxon>Strongyloidoidea</taxon>
        <taxon>Alloionematidae</taxon>
        <taxon>Rhabditophanes</taxon>
    </lineage>
</organism>
<evidence type="ECO:0000313" key="1">
    <source>
        <dbReference type="Proteomes" id="UP000095286"/>
    </source>
</evidence>
<dbReference type="Proteomes" id="UP000095286">
    <property type="component" value="Unplaced"/>
</dbReference>
<sequence>MRTGQDGTLIRDDGSILTYPAWGEESNRGRNRVIGDYTEAYAALFLPESEDLPAPGKVDEKQLIDDTYDESEGPPVGETQDKLPSRQFQNSMKD</sequence>
<evidence type="ECO:0000313" key="2">
    <source>
        <dbReference type="WBParaSite" id="RSKR_0000919100.1"/>
    </source>
</evidence>